<dbReference type="Pfam" id="PF25372">
    <property type="entry name" value="DUF7885"/>
    <property type="match status" value="1"/>
</dbReference>
<dbReference type="Gene3D" id="3.80.10.10">
    <property type="entry name" value="Ribonuclease Inhibitor"/>
    <property type="match status" value="4"/>
</dbReference>
<sequence>MVAIVTDQKHSSDSSEIRALKKQLEDYHSQYNTLERRVKRLERDVKALDDCADTDTVVDLIQKIVPSLVREKSLIKNNPSSSSSDCSSDSDIDEIKKNRLIESDKLTCMAKKSRNNRRKTMDVKNKFTMQTSHHEERDALNWLDQTYPPTSLALEPERGKDNLVPVQDNQLLNEFFEAYKKYKAYTSLSGPDLHKVEMEKGFHRGLNQELRNEFTNKKSSDPFKRLSEILVKLDPEALHMAHSSVINLPELLEQVLHFLAIDKSLYPALFVSRVKDRPRLNKFIRIERAKDLSRLKKFIKLVRRKQTPVYCSSITHLEISYYHSLSDKKIISIIHSCPNIVHLSFIYSKGFSSRVLELIAGLYPNLKYLNLCDDQSGNYRIHVREVDDGGLWRIAGSCHKLEYLNISYRTEFTELSICNIIRSCPKLKHLSLRFCEITDTTIKEITCLCLNLKYLDLKGCYNISKEAIDQLVSHNPNIHVENFQDPIKIRAEMERVVELLARRPHIRTRFHQVFRQPNSDMFMTVDSGADHLIIAINRQTPTQAIDKSLYTALYVCRLWYRCAVPSLWKYIELKGNDLRYGHYFPDGYVYHEEDRTRLGRFVKIMCGKHKPAYASNVTHLEITYYHSLSDKKIKGIIGSYSNIIYLNFKSSTGFSDDGLNLIAGAYPNLGYLNLWDTQAITDKGLCVIARSCRKIEFLDISYCRDITDESLFEIAENCHLLQEFHFAEAHWITDKSISCILNSCPNLQKLDIAFSRGDVKDASTLMRKCFNIEYLDISGAMALQNDVLIIAIIKGSLNLRHLEIGHNDIGDEVTEAIAHTSHKLEYLDLSGCSFVSEPSICNVICSCPRLQHLELGYCNITSTTIREIARSCHNLKFLSLESCKGISRNVLEKLDQNIKIEWPDSDSDWSDTEGE</sequence>
<dbReference type="InterPro" id="IPR032675">
    <property type="entry name" value="LRR_dom_sf"/>
</dbReference>
<dbReference type="SMART" id="SM00367">
    <property type="entry name" value="LRR_CC"/>
    <property type="match status" value="12"/>
</dbReference>
<dbReference type="InterPro" id="IPR057207">
    <property type="entry name" value="FBXL15_LRR"/>
</dbReference>
<reference evidence="3 4" key="1">
    <citation type="submission" date="2016-04" db="EMBL/GenBank/DDBJ databases">
        <title>Genome analyses suggest a sexual origin of heterokaryosis in a supposedly ancient asexual fungus.</title>
        <authorList>
            <person name="Ropars J."/>
            <person name="Sedzielewska K."/>
            <person name="Noel J."/>
            <person name="Charron P."/>
            <person name="Farinelli L."/>
            <person name="Marton T."/>
            <person name="Kruger M."/>
            <person name="Pelin A."/>
            <person name="Brachmann A."/>
            <person name="Corradi N."/>
        </authorList>
    </citation>
    <scope>NUCLEOTIDE SEQUENCE [LARGE SCALE GENOMIC DNA]</scope>
    <source>
        <strain evidence="3 4">C2</strain>
    </source>
</reference>
<comment type="caution">
    <text evidence="3">The sequence shown here is derived from an EMBL/GenBank/DDBJ whole genome shotgun (WGS) entry which is preliminary data.</text>
</comment>
<dbReference type="GO" id="GO:0031146">
    <property type="term" value="P:SCF-dependent proteasomal ubiquitin-dependent protein catabolic process"/>
    <property type="evidence" value="ECO:0007669"/>
    <property type="project" value="TreeGrafter"/>
</dbReference>
<dbReference type="VEuPathDB" id="FungiDB:RhiirFUN_001585"/>
<evidence type="ECO:0000256" key="1">
    <source>
        <dbReference type="SAM" id="Coils"/>
    </source>
</evidence>
<dbReference type="EMBL" id="LLXL01000227">
    <property type="protein sequence ID" value="PKK75677.1"/>
    <property type="molecule type" value="Genomic_DNA"/>
</dbReference>
<accession>A0A2N1NP45</accession>
<feature type="coiled-coil region" evidence="1">
    <location>
        <begin position="17"/>
        <end position="51"/>
    </location>
</feature>
<dbReference type="VEuPathDB" id="FungiDB:RhiirA1_474180"/>
<dbReference type="VEuPathDB" id="FungiDB:FUN_005291"/>
<dbReference type="Pfam" id="PF13516">
    <property type="entry name" value="LRR_6"/>
    <property type="match status" value="2"/>
</dbReference>
<feature type="domain" description="F-box/LRR-repeat protein 15-like leucin rich repeat" evidence="2">
    <location>
        <begin position="766"/>
        <end position="895"/>
    </location>
</feature>
<dbReference type="AlphaFoldDB" id="A0A2N1NP45"/>
<dbReference type="InterPro" id="IPR006553">
    <property type="entry name" value="Leu-rich_rpt_Cys-con_subtyp"/>
</dbReference>
<proteinExistence type="predicted"/>
<protein>
    <recommendedName>
        <fullName evidence="2">F-box/LRR-repeat protein 15-like leucin rich repeat domain-containing protein</fullName>
    </recommendedName>
</protein>
<dbReference type="Proteomes" id="UP000233469">
    <property type="component" value="Unassembled WGS sequence"/>
</dbReference>
<evidence type="ECO:0000313" key="3">
    <source>
        <dbReference type="EMBL" id="PKK75677.1"/>
    </source>
</evidence>
<keyword evidence="1" id="KW-0175">Coiled coil</keyword>
<name>A0A2N1NP45_9GLOM</name>
<dbReference type="VEuPathDB" id="FungiDB:RhiirFUN_024759"/>
<evidence type="ECO:0000313" key="4">
    <source>
        <dbReference type="Proteomes" id="UP000233469"/>
    </source>
</evidence>
<dbReference type="VEuPathDB" id="FungiDB:RhiirA1_517145"/>
<dbReference type="SUPFAM" id="SSF52047">
    <property type="entry name" value="RNI-like"/>
    <property type="match status" value="2"/>
</dbReference>
<evidence type="ECO:0000259" key="2">
    <source>
        <dbReference type="Pfam" id="PF25372"/>
    </source>
</evidence>
<dbReference type="GO" id="GO:0019005">
    <property type="term" value="C:SCF ubiquitin ligase complex"/>
    <property type="evidence" value="ECO:0007669"/>
    <property type="project" value="TreeGrafter"/>
</dbReference>
<dbReference type="InterPro" id="IPR001611">
    <property type="entry name" value="Leu-rich_rpt"/>
</dbReference>
<dbReference type="PANTHER" id="PTHR13318">
    <property type="entry name" value="PARTNER OF PAIRED, ISOFORM B-RELATED"/>
    <property type="match status" value="1"/>
</dbReference>
<dbReference type="VEuPathDB" id="FungiDB:RhiirFUN_013428"/>
<reference evidence="3 4" key="2">
    <citation type="submission" date="2017-10" db="EMBL/GenBank/DDBJ databases">
        <title>Extensive intraspecific genome diversity in a model arbuscular mycorrhizal fungus.</title>
        <authorList>
            <person name="Chen E.C.H."/>
            <person name="Morin E."/>
            <person name="Baudet D."/>
            <person name="Noel J."/>
            <person name="Ndikumana S."/>
            <person name="Charron P."/>
            <person name="St-Onge C."/>
            <person name="Giorgi J."/>
            <person name="Grigoriev I.V."/>
            <person name="Roux C."/>
            <person name="Martin F.M."/>
            <person name="Corradi N."/>
        </authorList>
    </citation>
    <scope>NUCLEOTIDE SEQUENCE [LARGE SCALE GENOMIC DNA]</scope>
    <source>
        <strain evidence="3 4">C2</strain>
    </source>
</reference>
<dbReference type="VEuPathDB" id="FungiDB:RhiirA1_495451"/>
<gene>
    <name evidence="3" type="ORF">RhiirC2_773351</name>
</gene>
<dbReference type="VEuPathDB" id="FungiDB:RhiirFUN_024798"/>
<organism evidence="3 4">
    <name type="scientific">Rhizophagus irregularis</name>
    <dbReference type="NCBI Taxonomy" id="588596"/>
    <lineage>
        <taxon>Eukaryota</taxon>
        <taxon>Fungi</taxon>
        <taxon>Fungi incertae sedis</taxon>
        <taxon>Mucoromycota</taxon>
        <taxon>Glomeromycotina</taxon>
        <taxon>Glomeromycetes</taxon>
        <taxon>Glomerales</taxon>
        <taxon>Glomeraceae</taxon>
        <taxon>Rhizophagus</taxon>
    </lineage>
</organism>